<keyword evidence="2" id="KW-1185">Reference proteome</keyword>
<dbReference type="OrthoDB" id="617191at2759"/>
<protein>
    <submittedName>
        <fullName evidence="1">Uncharacterized protein</fullName>
    </submittedName>
</protein>
<proteinExistence type="predicted"/>
<evidence type="ECO:0000313" key="2">
    <source>
        <dbReference type="Proteomes" id="UP000604825"/>
    </source>
</evidence>
<organism evidence="1 2">
    <name type="scientific">Miscanthus lutarioriparius</name>
    <dbReference type="NCBI Taxonomy" id="422564"/>
    <lineage>
        <taxon>Eukaryota</taxon>
        <taxon>Viridiplantae</taxon>
        <taxon>Streptophyta</taxon>
        <taxon>Embryophyta</taxon>
        <taxon>Tracheophyta</taxon>
        <taxon>Spermatophyta</taxon>
        <taxon>Magnoliopsida</taxon>
        <taxon>Liliopsida</taxon>
        <taxon>Poales</taxon>
        <taxon>Poaceae</taxon>
        <taxon>PACMAD clade</taxon>
        <taxon>Panicoideae</taxon>
        <taxon>Andropogonodae</taxon>
        <taxon>Andropogoneae</taxon>
        <taxon>Saccharinae</taxon>
        <taxon>Miscanthus</taxon>
    </lineage>
</organism>
<comment type="caution">
    <text evidence="1">The sequence shown here is derived from an EMBL/GenBank/DDBJ whole genome shotgun (WGS) entry which is preliminary data.</text>
</comment>
<dbReference type="PANTHER" id="PTHR34677">
    <property type="match status" value="1"/>
</dbReference>
<dbReference type="AlphaFoldDB" id="A0A811MHK4"/>
<accession>A0A811MHK4</accession>
<evidence type="ECO:0000313" key="1">
    <source>
        <dbReference type="EMBL" id="CAD6204900.1"/>
    </source>
</evidence>
<reference evidence="1" key="1">
    <citation type="submission" date="2020-10" db="EMBL/GenBank/DDBJ databases">
        <authorList>
            <person name="Han B."/>
            <person name="Lu T."/>
            <person name="Zhao Q."/>
            <person name="Huang X."/>
            <person name="Zhao Y."/>
        </authorList>
    </citation>
    <scope>NUCLEOTIDE SEQUENCE</scope>
</reference>
<sequence length="190" mass="19910">MTAWCGRAAAPLCSGVDDVVLSFSATPRHDSRSTSATFTFWVLRATRGPCADSLITCQLDGEPASPCDGSSGNNGTKAVASYVGLKHGNHTFTACARTTSPSNSSSVSVGPAFTSAASTLSALVSFSEPCPGHGGFVCNATYCNLIVYGSSGVDPSMLQVLIPSLRYSTTLDRYPPHLQPRRPQLPRQPH</sequence>
<gene>
    <name evidence="1" type="ORF">NCGR_LOCUS2819</name>
</gene>
<dbReference type="Proteomes" id="UP000604825">
    <property type="component" value="Unassembled WGS sequence"/>
</dbReference>
<dbReference type="PANTHER" id="PTHR34677:SF1">
    <property type="entry name" value="TRANSMEMBRANE PROTEIN"/>
    <property type="match status" value="1"/>
</dbReference>
<dbReference type="EMBL" id="CAJGYO010000001">
    <property type="protein sequence ID" value="CAD6204900.1"/>
    <property type="molecule type" value="Genomic_DNA"/>
</dbReference>
<name>A0A811MHK4_9POAL</name>